<gene>
    <name evidence="1" type="ORF">PR001_g23536</name>
    <name evidence="2" type="ORF">PR002_g12100</name>
    <name evidence="3" type="ORF">PR003_g16073</name>
</gene>
<protein>
    <submittedName>
        <fullName evidence="2">Uncharacterized protein</fullName>
    </submittedName>
</protein>
<evidence type="ECO:0000313" key="5">
    <source>
        <dbReference type="Proteomes" id="UP000434957"/>
    </source>
</evidence>
<name>A0A6A3M1A1_9STRA</name>
<dbReference type="Proteomes" id="UP000435112">
    <property type="component" value="Unassembled WGS sequence"/>
</dbReference>
<dbReference type="Proteomes" id="UP000434957">
    <property type="component" value="Unassembled WGS sequence"/>
</dbReference>
<evidence type="ECO:0000313" key="6">
    <source>
        <dbReference type="Proteomes" id="UP000435112"/>
    </source>
</evidence>
<evidence type="ECO:0000313" key="3">
    <source>
        <dbReference type="EMBL" id="KAE9327189.1"/>
    </source>
</evidence>
<dbReference type="AlphaFoldDB" id="A0A6A3M1A1"/>
<dbReference type="OrthoDB" id="10368348at2759"/>
<evidence type="ECO:0000313" key="4">
    <source>
        <dbReference type="Proteomes" id="UP000429607"/>
    </source>
</evidence>
<evidence type="ECO:0000313" key="2">
    <source>
        <dbReference type="EMBL" id="KAE9021973.1"/>
    </source>
</evidence>
<reference evidence="4 6" key="1">
    <citation type="submission" date="2018-09" db="EMBL/GenBank/DDBJ databases">
        <title>Genomic investigation of the strawberry pathogen Phytophthora fragariae indicates pathogenicity is determined by transcriptional variation in three key races.</title>
        <authorList>
            <person name="Adams T.M."/>
            <person name="Armitage A.D."/>
            <person name="Sobczyk M.K."/>
            <person name="Bates H.J."/>
            <person name="Dunwell J.M."/>
            <person name="Nellist C.F."/>
            <person name="Harrison R.J."/>
        </authorList>
    </citation>
    <scope>NUCLEOTIDE SEQUENCE [LARGE SCALE GENOMIC DNA]</scope>
    <source>
        <strain evidence="1 4">SCRP249</strain>
        <strain evidence="2 6">SCRP324</strain>
        <strain evidence="3 5">SCRP333</strain>
    </source>
</reference>
<evidence type="ECO:0000313" key="1">
    <source>
        <dbReference type="EMBL" id="KAE8983113.1"/>
    </source>
</evidence>
<dbReference type="Proteomes" id="UP000429607">
    <property type="component" value="Unassembled WGS sequence"/>
</dbReference>
<accession>A0A6A3M1A1</accession>
<dbReference type="EMBL" id="QXFU01000749">
    <property type="protein sequence ID" value="KAE9021973.1"/>
    <property type="molecule type" value="Genomic_DNA"/>
</dbReference>
<sequence length="61" mass="6328">MKAACRTEGFIKRRACIAISCGVLAPPPARLATCTSTGTTSAVVEMTQCASQHCSLTVCHS</sequence>
<proteinExistence type="predicted"/>
<dbReference type="EMBL" id="QXFV01002811">
    <property type="protein sequence ID" value="KAE8983113.1"/>
    <property type="molecule type" value="Genomic_DNA"/>
</dbReference>
<organism evidence="2 6">
    <name type="scientific">Phytophthora rubi</name>
    <dbReference type="NCBI Taxonomy" id="129364"/>
    <lineage>
        <taxon>Eukaryota</taxon>
        <taxon>Sar</taxon>
        <taxon>Stramenopiles</taxon>
        <taxon>Oomycota</taxon>
        <taxon>Peronosporomycetes</taxon>
        <taxon>Peronosporales</taxon>
        <taxon>Peronosporaceae</taxon>
        <taxon>Phytophthora</taxon>
    </lineage>
</organism>
<dbReference type="EMBL" id="QXFT01001153">
    <property type="protein sequence ID" value="KAE9327189.1"/>
    <property type="molecule type" value="Genomic_DNA"/>
</dbReference>
<keyword evidence="5" id="KW-1185">Reference proteome</keyword>
<comment type="caution">
    <text evidence="2">The sequence shown here is derived from an EMBL/GenBank/DDBJ whole genome shotgun (WGS) entry which is preliminary data.</text>
</comment>